<dbReference type="AlphaFoldDB" id="A0A098QT18"/>
<keyword evidence="2" id="KW-0805">Transcription regulation</keyword>
<reference evidence="6 7" key="1">
    <citation type="submission" date="2014-05" db="EMBL/GenBank/DDBJ databases">
        <title>De novo Genome Sequence of Spirocheata sp.</title>
        <authorList>
            <person name="Shivani Y."/>
            <person name="Subhash Y."/>
            <person name="Tushar L."/>
            <person name="Sasikala C."/>
            <person name="Ramana C.V."/>
        </authorList>
    </citation>
    <scope>NUCLEOTIDE SEQUENCE [LARGE SCALE GENOMIC DNA]</scope>
    <source>
        <strain evidence="6 7">JC230</strain>
    </source>
</reference>
<sequence>MRNKISLQDIATALDISKVTVSRALKGQPGVSESLRETIQSTAHEMGYEVQSLRDTKHQEHYAFITPTRFFLKTEHFYTDIYYYLHRFCDEKRHIMSLHIINPEMEKQGVLPSQMMEPGLTGIFVGGELSGTYLERLAELQIPVVVVDYFSPQQAFSHITVDNYYLGYKAASYLLHQGHTEIGFVGRPQISSNVTDRIMGVQKALGEHGLQLPQEWNIDNYDLNTGMYSLNLPLPGTLPTAFICHCDRAAYFLIEALRNQNITVPQEISIISFDDTETAQETSPPLTSIKIDRREFAAKAIEQMDLLLTAPQKAALRVYLETQLVERGSVRSLV</sequence>
<keyword evidence="1" id="KW-0678">Repressor</keyword>
<dbReference type="InterPro" id="IPR046335">
    <property type="entry name" value="LacI/GalR-like_sensor"/>
</dbReference>
<dbReference type="PANTHER" id="PTHR30146">
    <property type="entry name" value="LACI-RELATED TRANSCRIPTIONAL REPRESSOR"/>
    <property type="match status" value="1"/>
</dbReference>
<dbReference type="InterPro" id="IPR028082">
    <property type="entry name" value="Peripla_BP_I"/>
</dbReference>
<comment type="caution">
    <text evidence="6">The sequence shown here is derived from an EMBL/GenBank/DDBJ whole genome shotgun (WGS) entry which is preliminary data.</text>
</comment>
<evidence type="ECO:0000259" key="5">
    <source>
        <dbReference type="PROSITE" id="PS50932"/>
    </source>
</evidence>
<feature type="domain" description="HTH lacI-type" evidence="5">
    <location>
        <begin position="5"/>
        <end position="55"/>
    </location>
</feature>
<evidence type="ECO:0000256" key="1">
    <source>
        <dbReference type="ARBA" id="ARBA00022491"/>
    </source>
</evidence>
<dbReference type="CDD" id="cd19974">
    <property type="entry name" value="PBP1_LacI-like"/>
    <property type="match status" value="1"/>
</dbReference>
<dbReference type="SMART" id="SM00354">
    <property type="entry name" value="HTH_LACI"/>
    <property type="match status" value="1"/>
</dbReference>
<dbReference type="RefSeq" id="WP_037550340.1">
    <property type="nucleotide sequence ID" value="NZ_JNUP01000072.1"/>
</dbReference>
<gene>
    <name evidence="6" type="ORF">DC28_15120</name>
</gene>
<protein>
    <recommendedName>
        <fullName evidence="5">HTH lacI-type domain-containing protein</fullName>
    </recommendedName>
</protein>
<evidence type="ECO:0000313" key="7">
    <source>
        <dbReference type="Proteomes" id="UP000029692"/>
    </source>
</evidence>
<keyword evidence="4" id="KW-0804">Transcription</keyword>
<dbReference type="STRING" id="1480694.DC28_15120"/>
<accession>A0A098QT18</accession>
<dbReference type="OrthoDB" id="356483at2"/>
<dbReference type="CDD" id="cd01392">
    <property type="entry name" value="HTH_LacI"/>
    <property type="match status" value="1"/>
</dbReference>
<dbReference type="eggNOG" id="COG1609">
    <property type="taxonomic scope" value="Bacteria"/>
</dbReference>
<name>A0A098QT18_9SPIO</name>
<keyword evidence="7" id="KW-1185">Reference proteome</keyword>
<organism evidence="6 7">
    <name type="scientific">Spirochaeta lutea</name>
    <dbReference type="NCBI Taxonomy" id="1480694"/>
    <lineage>
        <taxon>Bacteria</taxon>
        <taxon>Pseudomonadati</taxon>
        <taxon>Spirochaetota</taxon>
        <taxon>Spirochaetia</taxon>
        <taxon>Spirochaetales</taxon>
        <taxon>Spirochaetaceae</taxon>
        <taxon>Spirochaeta</taxon>
    </lineage>
</organism>
<dbReference type="Proteomes" id="UP000029692">
    <property type="component" value="Unassembled WGS sequence"/>
</dbReference>
<evidence type="ECO:0000313" key="6">
    <source>
        <dbReference type="EMBL" id="KGE70814.1"/>
    </source>
</evidence>
<dbReference type="SUPFAM" id="SSF47413">
    <property type="entry name" value="lambda repressor-like DNA-binding domains"/>
    <property type="match status" value="1"/>
</dbReference>
<dbReference type="PROSITE" id="PS50932">
    <property type="entry name" value="HTH_LACI_2"/>
    <property type="match status" value="1"/>
</dbReference>
<dbReference type="InterPro" id="IPR010982">
    <property type="entry name" value="Lambda_DNA-bd_dom_sf"/>
</dbReference>
<keyword evidence="3" id="KW-0238">DNA-binding</keyword>
<dbReference type="GO" id="GO:0000976">
    <property type="term" value="F:transcription cis-regulatory region binding"/>
    <property type="evidence" value="ECO:0007669"/>
    <property type="project" value="TreeGrafter"/>
</dbReference>
<dbReference type="Pfam" id="PF13377">
    <property type="entry name" value="Peripla_BP_3"/>
    <property type="match status" value="1"/>
</dbReference>
<evidence type="ECO:0000256" key="3">
    <source>
        <dbReference type="ARBA" id="ARBA00023125"/>
    </source>
</evidence>
<dbReference type="SUPFAM" id="SSF53822">
    <property type="entry name" value="Periplasmic binding protein-like I"/>
    <property type="match status" value="1"/>
</dbReference>
<dbReference type="Gene3D" id="3.40.50.2300">
    <property type="match status" value="2"/>
</dbReference>
<dbReference type="GO" id="GO:0003700">
    <property type="term" value="F:DNA-binding transcription factor activity"/>
    <property type="evidence" value="ECO:0007669"/>
    <property type="project" value="TreeGrafter"/>
</dbReference>
<dbReference type="EMBL" id="JNUP01000072">
    <property type="protein sequence ID" value="KGE70814.1"/>
    <property type="molecule type" value="Genomic_DNA"/>
</dbReference>
<dbReference type="InterPro" id="IPR000843">
    <property type="entry name" value="HTH_LacI"/>
</dbReference>
<dbReference type="Pfam" id="PF00356">
    <property type="entry name" value="LacI"/>
    <property type="match status" value="1"/>
</dbReference>
<dbReference type="PANTHER" id="PTHR30146:SF148">
    <property type="entry name" value="HTH-TYPE TRANSCRIPTIONAL REPRESSOR PURR-RELATED"/>
    <property type="match status" value="1"/>
</dbReference>
<dbReference type="Gene3D" id="1.10.260.40">
    <property type="entry name" value="lambda repressor-like DNA-binding domains"/>
    <property type="match status" value="1"/>
</dbReference>
<evidence type="ECO:0000256" key="4">
    <source>
        <dbReference type="ARBA" id="ARBA00023163"/>
    </source>
</evidence>
<evidence type="ECO:0000256" key="2">
    <source>
        <dbReference type="ARBA" id="ARBA00023015"/>
    </source>
</evidence>
<proteinExistence type="predicted"/>